<feature type="transmembrane region" description="Helical" evidence="6">
    <location>
        <begin position="146"/>
        <end position="164"/>
    </location>
</feature>
<keyword evidence="2 6" id="KW-0812">Transmembrane</keyword>
<evidence type="ECO:0000256" key="5">
    <source>
        <dbReference type="SAM" id="MobiDB-lite"/>
    </source>
</evidence>
<dbReference type="PANTHER" id="PTHR23527:SF1">
    <property type="entry name" value="BLL3282 PROTEIN"/>
    <property type="match status" value="1"/>
</dbReference>
<organism evidence="8 9">
    <name type="scientific">Paraconexibacter algicola</name>
    <dbReference type="NCBI Taxonomy" id="2133960"/>
    <lineage>
        <taxon>Bacteria</taxon>
        <taxon>Bacillati</taxon>
        <taxon>Actinomycetota</taxon>
        <taxon>Thermoleophilia</taxon>
        <taxon>Solirubrobacterales</taxon>
        <taxon>Paraconexibacteraceae</taxon>
        <taxon>Paraconexibacter</taxon>
    </lineage>
</organism>
<sequence>MSGEERAHTLRYRWVVLAVGALGAGAFNSLRMGLPAISPELRSTYALSLPEVGLAFTALSVGVLVTLVPWGLLSDRIGERPVMTVGLTGTAAALLLAASARSFGALLAAFALAGMFGASATGASGRAVMGWFPRRERGFALGIRQMALPLGGAIAAVTLPALAHRGGLELALHALAGACAGAAVAAAIWLRPAPPLPAWQAARIAAAHAGEPPPTRDPRAWRLGAGSALLVTAQAALIGFLVLYLVDVEGLAPGPAAAALAATQFAGAMSRIVAGRSSDRAGARLPLLRRIARRNALLLAAVAALVALGTPLAIPLALAATVSTMSWNGLAFTAAGEISGRDRAGVAMSLQNTIVALGTTVAPAVFGLVVASTSWALGFALVAVAPALAVVVLAPLEGDETARNARRERARRSRPPGGDGPERLSTTTLGGSPA</sequence>
<keyword evidence="9" id="KW-1185">Reference proteome</keyword>
<dbReference type="Pfam" id="PF07690">
    <property type="entry name" value="MFS_1"/>
    <property type="match status" value="1"/>
</dbReference>
<dbReference type="InterPro" id="IPR011701">
    <property type="entry name" value="MFS"/>
</dbReference>
<feature type="compositionally biased region" description="Polar residues" evidence="5">
    <location>
        <begin position="424"/>
        <end position="434"/>
    </location>
</feature>
<protein>
    <submittedName>
        <fullName evidence="8">MFS transporter</fullName>
    </submittedName>
</protein>
<feature type="transmembrane region" description="Helical" evidence="6">
    <location>
        <begin position="12"/>
        <end position="32"/>
    </location>
</feature>
<dbReference type="PANTHER" id="PTHR23527">
    <property type="entry name" value="BLL3282 PROTEIN"/>
    <property type="match status" value="1"/>
</dbReference>
<comment type="caution">
    <text evidence="8">The sequence shown here is derived from an EMBL/GenBank/DDBJ whole genome shotgun (WGS) entry which is preliminary data.</text>
</comment>
<evidence type="ECO:0000313" key="9">
    <source>
        <dbReference type="Proteomes" id="UP000240739"/>
    </source>
</evidence>
<dbReference type="Proteomes" id="UP000240739">
    <property type="component" value="Unassembled WGS sequence"/>
</dbReference>
<evidence type="ECO:0000256" key="1">
    <source>
        <dbReference type="ARBA" id="ARBA00004651"/>
    </source>
</evidence>
<feature type="transmembrane region" description="Helical" evidence="6">
    <location>
        <begin position="82"/>
        <end position="100"/>
    </location>
</feature>
<dbReference type="Gene3D" id="1.20.1250.20">
    <property type="entry name" value="MFS general substrate transporter like domains"/>
    <property type="match status" value="2"/>
</dbReference>
<proteinExistence type="predicted"/>
<dbReference type="GO" id="GO:0022857">
    <property type="term" value="F:transmembrane transporter activity"/>
    <property type="evidence" value="ECO:0007669"/>
    <property type="project" value="InterPro"/>
</dbReference>
<name>A0A2T4UJI6_9ACTN</name>
<dbReference type="SUPFAM" id="SSF103473">
    <property type="entry name" value="MFS general substrate transporter"/>
    <property type="match status" value="1"/>
</dbReference>
<feature type="transmembrane region" description="Helical" evidence="6">
    <location>
        <begin position="375"/>
        <end position="396"/>
    </location>
</feature>
<dbReference type="EMBL" id="PYYB01000001">
    <property type="protein sequence ID" value="PTL59400.1"/>
    <property type="molecule type" value="Genomic_DNA"/>
</dbReference>
<dbReference type="InterPro" id="IPR036259">
    <property type="entry name" value="MFS_trans_sf"/>
</dbReference>
<keyword evidence="3 6" id="KW-1133">Transmembrane helix</keyword>
<feature type="transmembrane region" description="Helical" evidence="6">
    <location>
        <begin position="106"/>
        <end position="125"/>
    </location>
</feature>
<dbReference type="PROSITE" id="PS50850">
    <property type="entry name" value="MFS"/>
    <property type="match status" value="1"/>
</dbReference>
<dbReference type="InterPro" id="IPR052952">
    <property type="entry name" value="MFS-Transporter"/>
</dbReference>
<dbReference type="AlphaFoldDB" id="A0A2T4UJI6"/>
<feature type="domain" description="Major facilitator superfamily (MFS) profile" evidence="7">
    <location>
        <begin position="13"/>
        <end position="401"/>
    </location>
</feature>
<evidence type="ECO:0000256" key="6">
    <source>
        <dbReference type="SAM" id="Phobius"/>
    </source>
</evidence>
<keyword evidence="4 6" id="KW-0472">Membrane</keyword>
<feature type="transmembrane region" description="Helical" evidence="6">
    <location>
        <begin position="295"/>
        <end position="318"/>
    </location>
</feature>
<dbReference type="InterPro" id="IPR020846">
    <property type="entry name" value="MFS_dom"/>
</dbReference>
<feature type="region of interest" description="Disordered" evidence="5">
    <location>
        <begin position="402"/>
        <end position="434"/>
    </location>
</feature>
<accession>A0A2T4UJI6</accession>
<evidence type="ECO:0000313" key="8">
    <source>
        <dbReference type="EMBL" id="PTL59400.1"/>
    </source>
</evidence>
<evidence type="ECO:0000256" key="4">
    <source>
        <dbReference type="ARBA" id="ARBA00023136"/>
    </source>
</evidence>
<comment type="subcellular location">
    <subcellularLocation>
        <location evidence="1">Cell membrane</location>
        <topology evidence="1">Multi-pass membrane protein</topology>
    </subcellularLocation>
</comment>
<evidence type="ECO:0000259" key="7">
    <source>
        <dbReference type="PROSITE" id="PS50850"/>
    </source>
</evidence>
<gene>
    <name evidence="8" type="ORF">C7Y72_06910</name>
</gene>
<feature type="transmembrane region" description="Helical" evidence="6">
    <location>
        <begin position="223"/>
        <end position="246"/>
    </location>
</feature>
<feature type="transmembrane region" description="Helical" evidence="6">
    <location>
        <begin position="252"/>
        <end position="274"/>
    </location>
</feature>
<evidence type="ECO:0000256" key="2">
    <source>
        <dbReference type="ARBA" id="ARBA00022692"/>
    </source>
</evidence>
<reference evidence="8 9" key="1">
    <citation type="submission" date="2018-03" db="EMBL/GenBank/DDBJ databases">
        <title>Aquarubrobacter algicola gen. nov., sp. nov., a novel actinobacterium isolated from shallow eutrophic lake during the end of cyanobacterial harmful algal blooms.</title>
        <authorList>
            <person name="Chun S.J."/>
        </authorList>
    </citation>
    <scope>NUCLEOTIDE SEQUENCE [LARGE SCALE GENOMIC DNA]</scope>
    <source>
        <strain evidence="8 9">Seoho-28</strain>
    </source>
</reference>
<dbReference type="RefSeq" id="WP_107567994.1">
    <property type="nucleotide sequence ID" value="NZ_PYYB01000001.1"/>
</dbReference>
<dbReference type="OrthoDB" id="8628659at2"/>
<dbReference type="GO" id="GO:0005886">
    <property type="term" value="C:plasma membrane"/>
    <property type="evidence" value="ECO:0007669"/>
    <property type="project" value="UniProtKB-SubCell"/>
</dbReference>
<evidence type="ECO:0000256" key="3">
    <source>
        <dbReference type="ARBA" id="ARBA00022989"/>
    </source>
</evidence>
<feature type="transmembrane region" description="Helical" evidence="6">
    <location>
        <begin position="52"/>
        <end position="73"/>
    </location>
</feature>
<feature type="transmembrane region" description="Helical" evidence="6">
    <location>
        <begin position="170"/>
        <end position="190"/>
    </location>
</feature>